<keyword evidence="11" id="KW-1185">Reference proteome</keyword>
<keyword evidence="4 7" id="KW-0812">Transmembrane</keyword>
<evidence type="ECO:0000259" key="9">
    <source>
        <dbReference type="Pfam" id="PF00361"/>
    </source>
</evidence>
<dbReference type="InterPro" id="IPR050586">
    <property type="entry name" value="CPA3_Na-H_Antiporter_D"/>
</dbReference>
<dbReference type="Pfam" id="PF00361">
    <property type="entry name" value="Proton_antipo_M"/>
    <property type="match status" value="2"/>
</dbReference>
<feature type="transmembrane region" description="Helical" evidence="8">
    <location>
        <begin position="321"/>
        <end position="340"/>
    </location>
</feature>
<feature type="domain" description="NADH:quinone oxidoreductase/Mrp antiporter transmembrane" evidence="9">
    <location>
        <begin position="150"/>
        <end position="344"/>
    </location>
</feature>
<gene>
    <name evidence="10" type="ORF">E3C22_09925</name>
</gene>
<feature type="transmembrane region" description="Helical" evidence="8">
    <location>
        <begin position="518"/>
        <end position="537"/>
    </location>
</feature>
<evidence type="ECO:0000256" key="6">
    <source>
        <dbReference type="ARBA" id="ARBA00023136"/>
    </source>
</evidence>
<comment type="caution">
    <text evidence="10">The sequence shown here is derived from an EMBL/GenBank/DDBJ whole genome shotgun (WGS) entry which is preliminary data.</text>
</comment>
<feature type="transmembrane region" description="Helical" evidence="8">
    <location>
        <begin position="226"/>
        <end position="248"/>
    </location>
</feature>
<feature type="transmembrane region" description="Helical" evidence="8">
    <location>
        <begin position="426"/>
        <end position="444"/>
    </location>
</feature>
<feature type="transmembrane region" description="Helical" evidence="8">
    <location>
        <begin position="384"/>
        <end position="405"/>
    </location>
</feature>
<dbReference type="PANTHER" id="PTHR42703">
    <property type="entry name" value="NADH DEHYDROGENASE"/>
    <property type="match status" value="1"/>
</dbReference>
<evidence type="ECO:0000256" key="2">
    <source>
        <dbReference type="ARBA" id="ARBA00005346"/>
    </source>
</evidence>
<feature type="transmembrane region" description="Helical" evidence="8">
    <location>
        <begin position="154"/>
        <end position="172"/>
    </location>
</feature>
<keyword evidence="5 8" id="KW-1133">Transmembrane helix</keyword>
<dbReference type="InterPro" id="IPR001750">
    <property type="entry name" value="ND/Mrp_TM"/>
</dbReference>
<feature type="transmembrane region" description="Helical" evidence="8">
    <location>
        <begin position="91"/>
        <end position="117"/>
    </location>
</feature>
<feature type="transmembrane region" description="Helical" evidence="8">
    <location>
        <begin position="53"/>
        <end position="71"/>
    </location>
</feature>
<feature type="transmembrane region" description="Helical" evidence="8">
    <location>
        <begin position="260"/>
        <end position="287"/>
    </location>
</feature>
<proteinExistence type="inferred from homology"/>
<feature type="transmembrane region" description="Helical" evidence="8">
    <location>
        <begin position="129"/>
        <end position="148"/>
    </location>
</feature>
<dbReference type="AlphaFoldDB" id="A0A4Y8RSF5"/>
<keyword evidence="3" id="KW-1003">Cell membrane</keyword>
<evidence type="ECO:0000256" key="1">
    <source>
        <dbReference type="ARBA" id="ARBA00004651"/>
    </source>
</evidence>
<accession>A0A4Y8RSF5</accession>
<evidence type="ECO:0000256" key="7">
    <source>
        <dbReference type="RuleBase" id="RU000320"/>
    </source>
</evidence>
<dbReference type="GO" id="GO:0005886">
    <property type="term" value="C:plasma membrane"/>
    <property type="evidence" value="ECO:0007669"/>
    <property type="project" value="UniProtKB-SubCell"/>
</dbReference>
<evidence type="ECO:0000313" key="10">
    <source>
        <dbReference type="EMBL" id="TFF25647.1"/>
    </source>
</evidence>
<evidence type="ECO:0000256" key="3">
    <source>
        <dbReference type="ARBA" id="ARBA00022475"/>
    </source>
</evidence>
<dbReference type="EMBL" id="SOZD01000002">
    <property type="protein sequence ID" value="TFF25647.1"/>
    <property type="molecule type" value="Genomic_DNA"/>
</dbReference>
<sequence>MAAPSETAHLKAEAMIHGALAPSDYLVVAPVAVCFLFGAVLLMVRKRVDWHPWLAIPGFALLLAVDVMLLLKVVADGPQTMMMGAWKPPFGIAFTVDMLGALFVATAGFVALAAAIHATLSMSLVERRYGFFPFMFLMMGGVSGAFLTGDIFNLYVWFEVLLIGSFGLLILGSEHEQLDGATKYCFLNLVATTLFLITTGYLYGLFGTLNMADIAQKAGRLEDDGAMLTIAVLYLVAFGMKAAAFPLNYWLPASYHTPRFVVSALFAGLLTKVGVYALIRVLLMLFPPQHAELATLIAWVAALTMLVGAFGALAQSDLRRLLNYFVIAGIGTILAGLALAGDGGAAEPSIIATAASAATAAPADAAAAPLLPGSGPLVVGLSGAVFYALHSIVVMTALYLAGGTASRVAGSSSLVVMGGLWRARPGLAALMLVFLFAVSGLPPFSGFWPKVILVRGAFGAGLPWLGAVILVTGFLMTIASARVFALAFWRNAPEPAAAGPGAGNAPARFDPKGEASPVAAMLPLVLLAAFVVAAGVFPQWLASLTDEAARGVVDPAAYLGSVFGGGGS</sequence>
<keyword evidence="6 8" id="KW-0472">Membrane</keyword>
<protein>
    <submittedName>
        <fullName evidence="10">Na+/H+ antiporter subunit D</fullName>
    </submittedName>
</protein>
<name>A0A4Y8RSF5_9HYPH</name>
<dbReference type="PANTHER" id="PTHR42703:SF1">
    <property type="entry name" value="NA(+)_H(+) ANTIPORTER SUBUNIT D1"/>
    <property type="match status" value="1"/>
</dbReference>
<reference evidence="10 11" key="1">
    <citation type="submission" date="2019-03" db="EMBL/GenBank/DDBJ databases">
        <title>Jiella endophytica sp. nov., a novel endophytic bacterium isolated from root of Ficus microcarpa Linn. f.</title>
        <authorList>
            <person name="Tuo L."/>
        </authorList>
    </citation>
    <scope>NUCLEOTIDE SEQUENCE [LARGE SCALE GENOMIC DNA]</scope>
    <source>
        <strain evidence="10 11">CBS5Q-3</strain>
    </source>
</reference>
<organism evidence="10 11">
    <name type="scientific">Jiella endophytica</name>
    <dbReference type="NCBI Taxonomy" id="2558362"/>
    <lineage>
        <taxon>Bacteria</taxon>
        <taxon>Pseudomonadati</taxon>
        <taxon>Pseudomonadota</taxon>
        <taxon>Alphaproteobacteria</taxon>
        <taxon>Hyphomicrobiales</taxon>
        <taxon>Aurantimonadaceae</taxon>
        <taxon>Jiella</taxon>
    </lineage>
</organism>
<feature type="domain" description="NADH:quinone oxidoreductase/Mrp antiporter transmembrane" evidence="9">
    <location>
        <begin position="380"/>
        <end position="474"/>
    </location>
</feature>
<dbReference type="OrthoDB" id="9768329at2"/>
<comment type="similarity">
    <text evidence="2">Belongs to the CPA3 antiporters (TC 2.A.63) subunit D family.</text>
</comment>
<evidence type="ECO:0000313" key="11">
    <source>
        <dbReference type="Proteomes" id="UP000298179"/>
    </source>
</evidence>
<evidence type="ECO:0000256" key="4">
    <source>
        <dbReference type="ARBA" id="ARBA00022692"/>
    </source>
</evidence>
<feature type="transmembrane region" description="Helical" evidence="8">
    <location>
        <begin position="293"/>
        <end position="314"/>
    </location>
</feature>
<feature type="transmembrane region" description="Helical" evidence="8">
    <location>
        <begin position="464"/>
        <end position="489"/>
    </location>
</feature>
<feature type="transmembrane region" description="Helical" evidence="8">
    <location>
        <begin position="184"/>
        <end position="206"/>
    </location>
</feature>
<feature type="transmembrane region" description="Helical" evidence="8">
    <location>
        <begin position="25"/>
        <end position="44"/>
    </location>
</feature>
<dbReference type="RefSeq" id="WP_134761814.1">
    <property type="nucleotide sequence ID" value="NZ_SOZD01000002.1"/>
</dbReference>
<evidence type="ECO:0000256" key="5">
    <source>
        <dbReference type="ARBA" id="ARBA00022989"/>
    </source>
</evidence>
<dbReference type="Proteomes" id="UP000298179">
    <property type="component" value="Unassembled WGS sequence"/>
</dbReference>
<comment type="subcellular location">
    <subcellularLocation>
        <location evidence="1">Cell membrane</location>
        <topology evidence="1">Multi-pass membrane protein</topology>
    </subcellularLocation>
    <subcellularLocation>
        <location evidence="7">Membrane</location>
        <topology evidence="7">Multi-pass membrane protein</topology>
    </subcellularLocation>
</comment>
<evidence type="ECO:0000256" key="8">
    <source>
        <dbReference type="SAM" id="Phobius"/>
    </source>
</evidence>